<proteinExistence type="predicted"/>
<dbReference type="InParanoid" id="A0A482XC15"/>
<dbReference type="GO" id="GO:0031507">
    <property type="term" value="P:heterochromatin formation"/>
    <property type="evidence" value="ECO:0007669"/>
    <property type="project" value="TreeGrafter"/>
</dbReference>
<gene>
    <name evidence="2" type="ORF">LSTR_LSTR015725</name>
</gene>
<dbReference type="GO" id="GO:0003682">
    <property type="term" value="F:chromatin binding"/>
    <property type="evidence" value="ECO:0007669"/>
    <property type="project" value="InterPro"/>
</dbReference>
<dbReference type="EMBL" id="QKKF02012866">
    <property type="protein sequence ID" value="RZF43202.1"/>
    <property type="molecule type" value="Genomic_DNA"/>
</dbReference>
<dbReference type="Gene3D" id="2.30.30.490">
    <property type="match status" value="1"/>
</dbReference>
<accession>A0A482XC15</accession>
<dbReference type="AlphaFoldDB" id="A0A482XC15"/>
<dbReference type="GO" id="GO:0045892">
    <property type="term" value="P:negative regulation of DNA-templated transcription"/>
    <property type="evidence" value="ECO:0007669"/>
    <property type="project" value="TreeGrafter"/>
</dbReference>
<name>A0A482XC15_LAOST</name>
<dbReference type="GO" id="GO:0000976">
    <property type="term" value="F:transcription cis-regulatory region binding"/>
    <property type="evidence" value="ECO:0007669"/>
    <property type="project" value="TreeGrafter"/>
</dbReference>
<organism evidence="2 3">
    <name type="scientific">Laodelphax striatellus</name>
    <name type="common">Small brown planthopper</name>
    <name type="synonym">Delphax striatella</name>
    <dbReference type="NCBI Taxonomy" id="195883"/>
    <lineage>
        <taxon>Eukaryota</taxon>
        <taxon>Metazoa</taxon>
        <taxon>Ecdysozoa</taxon>
        <taxon>Arthropoda</taxon>
        <taxon>Hexapoda</taxon>
        <taxon>Insecta</taxon>
        <taxon>Pterygota</taxon>
        <taxon>Neoptera</taxon>
        <taxon>Paraneoptera</taxon>
        <taxon>Hemiptera</taxon>
        <taxon>Auchenorrhyncha</taxon>
        <taxon>Fulgoroidea</taxon>
        <taxon>Delphacidae</taxon>
        <taxon>Criomorphinae</taxon>
        <taxon>Laodelphax</taxon>
    </lineage>
</organism>
<dbReference type="InterPro" id="IPR053032">
    <property type="entry name" value="BAH_domain-containing"/>
</dbReference>
<dbReference type="SMR" id="A0A482XC15"/>
<sequence length="172" mass="19320">MDQSEHGLVTHAQNEMRMSSSVLLSLNVGIDLKVVETSSSPETVSYSKSGKSKQDLPFVAKVAALWRSRDGEMMMSLLWYYRPEHTDHGRRAEDNVDEIFASRHKDINSVACIEDKCFVLTFNEYCSRRCKTVAGAQLGFLRSRLCRKIVDSATEKDQFGGHLSGGLTLRRG</sequence>
<dbReference type="Pfam" id="PF01426">
    <property type="entry name" value="BAH"/>
    <property type="match status" value="1"/>
</dbReference>
<keyword evidence="3" id="KW-1185">Reference proteome</keyword>
<reference evidence="2 3" key="1">
    <citation type="journal article" date="2017" name="Gigascience">
        <title>Genome sequence of the small brown planthopper, Laodelphax striatellus.</title>
        <authorList>
            <person name="Zhu J."/>
            <person name="Jiang F."/>
            <person name="Wang X."/>
            <person name="Yang P."/>
            <person name="Bao Y."/>
            <person name="Zhao W."/>
            <person name="Wang W."/>
            <person name="Lu H."/>
            <person name="Wang Q."/>
            <person name="Cui N."/>
            <person name="Li J."/>
            <person name="Chen X."/>
            <person name="Luo L."/>
            <person name="Yu J."/>
            <person name="Kang L."/>
            <person name="Cui F."/>
        </authorList>
    </citation>
    <scope>NUCLEOTIDE SEQUENCE [LARGE SCALE GENOMIC DNA]</scope>
    <source>
        <strain evidence="2">Lst14</strain>
    </source>
</reference>
<dbReference type="PANTHER" id="PTHR46576">
    <property type="entry name" value="BROMO ADJACENT HOMOLOGY DOMAIN-CONTAINING 1 PROTEIN"/>
    <property type="match status" value="1"/>
</dbReference>
<evidence type="ECO:0000313" key="2">
    <source>
        <dbReference type="EMBL" id="RZF43202.1"/>
    </source>
</evidence>
<dbReference type="OrthoDB" id="1922186at2759"/>
<dbReference type="Proteomes" id="UP000291343">
    <property type="component" value="Unassembled WGS sequence"/>
</dbReference>
<dbReference type="PROSITE" id="PS51038">
    <property type="entry name" value="BAH"/>
    <property type="match status" value="1"/>
</dbReference>
<dbReference type="GO" id="GO:0005677">
    <property type="term" value="C:chromatin silencing complex"/>
    <property type="evidence" value="ECO:0007669"/>
    <property type="project" value="TreeGrafter"/>
</dbReference>
<protein>
    <recommendedName>
        <fullName evidence="1">BAH domain-containing protein</fullName>
    </recommendedName>
</protein>
<dbReference type="InterPro" id="IPR001025">
    <property type="entry name" value="BAH_dom"/>
</dbReference>
<evidence type="ECO:0000313" key="3">
    <source>
        <dbReference type="Proteomes" id="UP000291343"/>
    </source>
</evidence>
<dbReference type="STRING" id="195883.A0A482XC15"/>
<evidence type="ECO:0000259" key="1">
    <source>
        <dbReference type="PROSITE" id="PS51038"/>
    </source>
</evidence>
<comment type="caution">
    <text evidence="2">The sequence shown here is derived from an EMBL/GenBank/DDBJ whole genome shotgun (WGS) entry which is preliminary data.</text>
</comment>
<dbReference type="PANTHER" id="PTHR46576:SF1">
    <property type="entry name" value="BROMO ADJACENT HOMOLOGY DOMAIN-CONTAINING 1 PROTEIN"/>
    <property type="match status" value="1"/>
</dbReference>
<feature type="domain" description="BAH" evidence="1">
    <location>
        <begin position="36"/>
        <end position="156"/>
    </location>
</feature>
<dbReference type="InterPro" id="IPR043151">
    <property type="entry name" value="BAH_sf"/>
</dbReference>